<dbReference type="PROSITE" id="PS50887">
    <property type="entry name" value="GGDEF"/>
    <property type="match status" value="1"/>
</dbReference>
<dbReference type="PANTHER" id="PTHR46663:SF4">
    <property type="entry name" value="DIGUANYLATE CYCLASE DGCT-RELATED"/>
    <property type="match status" value="1"/>
</dbReference>
<feature type="domain" description="PAS" evidence="2">
    <location>
        <begin position="121"/>
        <end position="198"/>
    </location>
</feature>
<dbReference type="InterPro" id="IPR000160">
    <property type="entry name" value="GGDEF_dom"/>
</dbReference>
<gene>
    <name evidence="5" type="ORF">LO80_03955</name>
</gene>
<dbReference type="PROSITE" id="PS50113">
    <property type="entry name" value="PAC"/>
    <property type="match status" value="1"/>
</dbReference>
<dbReference type="CDD" id="cd00130">
    <property type="entry name" value="PAS"/>
    <property type="match status" value="2"/>
</dbReference>
<dbReference type="InterPro" id="IPR000700">
    <property type="entry name" value="PAS-assoc_C"/>
</dbReference>
<dbReference type="NCBIfam" id="TIGR00254">
    <property type="entry name" value="GGDEF"/>
    <property type="match status" value="1"/>
</dbReference>
<comment type="cofactor">
    <cofactor evidence="1">
        <name>Mg(2+)</name>
        <dbReference type="ChEBI" id="CHEBI:18420"/>
    </cofactor>
</comment>
<dbReference type="InterPro" id="IPR043128">
    <property type="entry name" value="Rev_trsase/Diguanyl_cyclase"/>
</dbReference>
<dbReference type="eggNOG" id="COG3706">
    <property type="taxonomic scope" value="Bacteria"/>
</dbReference>
<evidence type="ECO:0000313" key="6">
    <source>
        <dbReference type="Proteomes" id="UP000029672"/>
    </source>
</evidence>
<name>A0A097ENS0_9GAMM</name>
<reference evidence="5 6" key="1">
    <citation type="submission" date="2014-10" db="EMBL/GenBank/DDBJ databases">
        <title>Whole genome sequence of Francisella endociliophora strain FSC1006, isolated from a laboratory culture of the marine ciliate Euplotes raikovi.</title>
        <authorList>
            <person name="Granberg M."/>
            <person name="Backman S."/>
            <person name="Lundmark E."/>
            <person name="Nilsson E."/>
            <person name="Karlsson E."/>
            <person name="Thelaus J."/>
            <person name="Ohrman C."/>
            <person name="Larkeryd A."/>
            <person name="Stenberg P."/>
        </authorList>
    </citation>
    <scope>NUCLEOTIDE SEQUENCE [LARGE SCALE GENOMIC DNA]</scope>
    <source>
        <strain evidence="5 6">FSC1006</strain>
    </source>
</reference>
<dbReference type="CDD" id="cd01949">
    <property type="entry name" value="GGDEF"/>
    <property type="match status" value="1"/>
</dbReference>
<dbReference type="SMART" id="SM00267">
    <property type="entry name" value="GGDEF"/>
    <property type="match status" value="1"/>
</dbReference>
<proteinExistence type="predicted"/>
<dbReference type="Gene3D" id="3.30.70.270">
    <property type="match status" value="1"/>
</dbReference>
<dbReference type="SUPFAM" id="SSF55073">
    <property type="entry name" value="Nucleotide cyclase"/>
    <property type="match status" value="1"/>
</dbReference>
<dbReference type="EMBL" id="CP009574">
    <property type="protein sequence ID" value="AIT09209.1"/>
    <property type="molecule type" value="Genomic_DNA"/>
</dbReference>
<evidence type="ECO:0000313" key="5">
    <source>
        <dbReference type="EMBL" id="AIT09209.1"/>
    </source>
</evidence>
<feature type="domain" description="GGDEF" evidence="4">
    <location>
        <begin position="281"/>
        <end position="412"/>
    </location>
</feature>
<evidence type="ECO:0000259" key="2">
    <source>
        <dbReference type="PROSITE" id="PS50112"/>
    </source>
</evidence>
<sequence>MIDLNTKLLLEKIQDGVILYDSTSTVSFVNSSALEILKMQEQELLGKKFDEIGWKLLNASGNELKKEHYPAYSVALNDNNIVNRIIGIADNNSVEPIWMLMNAYKDDDNVVVTFTDVTHKYTQAFNEIVENAIDGVVITKADNIDKPSGPEIIYINDHIIELTGYTKEELVGNTPRIFQGENTCKESMLRIRKALEEKSPIREVMLNYKKSGEAYWADVSIFPLSLAPDDTITHFCSIQKDITEIKKAEEESAKNAQKDHLTGLLNRRGLSQVCDKFAADQSFSIIMIDVDHFKNINDNYSHKHGDQVLVALAKNIQLSCRSQDLAVRLGGEEFAIILLGSTKNQALQVAERLRKQIGKQVLSLDGQIINCTISCGLADSNDAKDVNKCIEYADEALYKAKKSGRNQSVVYA</sequence>
<dbReference type="InterPro" id="IPR000014">
    <property type="entry name" value="PAS"/>
</dbReference>
<organism evidence="5 6">
    <name type="scientific">Candidatus Francisella endociliophora</name>
    <dbReference type="NCBI Taxonomy" id="653937"/>
    <lineage>
        <taxon>Bacteria</taxon>
        <taxon>Pseudomonadati</taxon>
        <taxon>Pseudomonadota</taxon>
        <taxon>Gammaproteobacteria</taxon>
        <taxon>Thiotrichales</taxon>
        <taxon>Francisellaceae</taxon>
        <taxon>Francisella</taxon>
    </lineage>
</organism>
<dbReference type="Pfam" id="PF13426">
    <property type="entry name" value="PAS_9"/>
    <property type="match status" value="2"/>
</dbReference>
<evidence type="ECO:0000256" key="1">
    <source>
        <dbReference type="ARBA" id="ARBA00001946"/>
    </source>
</evidence>
<dbReference type="SMART" id="SM00091">
    <property type="entry name" value="PAS"/>
    <property type="match status" value="2"/>
</dbReference>
<evidence type="ECO:0000259" key="3">
    <source>
        <dbReference type="PROSITE" id="PS50113"/>
    </source>
</evidence>
<evidence type="ECO:0008006" key="7">
    <source>
        <dbReference type="Google" id="ProtNLM"/>
    </source>
</evidence>
<dbReference type="SUPFAM" id="SSF55785">
    <property type="entry name" value="PYP-like sensor domain (PAS domain)"/>
    <property type="match status" value="2"/>
</dbReference>
<dbReference type="PANTHER" id="PTHR46663">
    <property type="entry name" value="DIGUANYLATE CYCLASE DGCT-RELATED"/>
    <property type="match status" value="1"/>
</dbReference>
<dbReference type="Pfam" id="PF00990">
    <property type="entry name" value="GGDEF"/>
    <property type="match status" value="1"/>
</dbReference>
<dbReference type="FunFam" id="3.30.70.270:FF:000001">
    <property type="entry name" value="Diguanylate cyclase domain protein"/>
    <property type="match status" value="1"/>
</dbReference>
<dbReference type="Gene3D" id="3.30.450.20">
    <property type="entry name" value="PAS domain"/>
    <property type="match status" value="2"/>
</dbReference>
<dbReference type="NCBIfam" id="TIGR00229">
    <property type="entry name" value="sensory_box"/>
    <property type="match status" value="1"/>
</dbReference>
<feature type="domain" description="PAS" evidence="2">
    <location>
        <begin position="9"/>
        <end position="47"/>
    </location>
</feature>
<dbReference type="RefSeq" id="WP_040008770.1">
    <property type="nucleotide sequence ID" value="NZ_CP009574.1"/>
</dbReference>
<keyword evidence="6" id="KW-1185">Reference proteome</keyword>
<feature type="domain" description="PAC" evidence="3">
    <location>
        <begin position="200"/>
        <end position="254"/>
    </location>
</feature>
<accession>A0A097ENS0</accession>
<protein>
    <recommendedName>
        <fullName evidence="7">Diguanylate cyclase</fullName>
    </recommendedName>
</protein>
<dbReference type="InterPro" id="IPR035965">
    <property type="entry name" value="PAS-like_dom_sf"/>
</dbReference>
<dbReference type="KEGG" id="frf:LO80_03955"/>
<dbReference type="AlphaFoldDB" id="A0A097ENS0"/>
<dbReference type="PROSITE" id="PS50112">
    <property type="entry name" value="PAS"/>
    <property type="match status" value="2"/>
</dbReference>
<dbReference type="STRING" id="1547445.LO80_03955"/>
<dbReference type="OrthoDB" id="92309at2"/>
<evidence type="ECO:0000259" key="4">
    <source>
        <dbReference type="PROSITE" id="PS50887"/>
    </source>
</evidence>
<dbReference type="HOGENOM" id="CLU_000445_11_4_6"/>
<dbReference type="Proteomes" id="UP000029672">
    <property type="component" value="Chromosome"/>
</dbReference>
<dbReference type="InterPro" id="IPR052163">
    <property type="entry name" value="DGC-Regulatory_Protein"/>
</dbReference>
<dbReference type="InterPro" id="IPR029787">
    <property type="entry name" value="Nucleotide_cyclase"/>
</dbReference>
<dbReference type="GO" id="GO:0003824">
    <property type="term" value="F:catalytic activity"/>
    <property type="evidence" value="ECO:0007669"/>
    <property type="project" value="UniProtKB-ARBA"/>
</dbReference>